<comment type="caution">
    <text evidence="4">The sequence shown here is derived from an EMBL/GenBank/DDBJ whole genome shotgun (WGS) entry which is preliminary data.</text>
</comment>
<keyword evidence="5" id="KW-1185">Reference proteome</keyword>
<dbReference type="PANTHER" id="PTHR33365">
    <property type="entry name" value="YALI0B05434P"/>
    <property type="match status" value="1"/>
</dbReference>
<name>A0A166T9N8_COLIC</name>
<accession>A0A166T9N8</accession>
<keyword evidence="3" id="KW-0812">Transmembrane</keyword>
<protein>
    <recommendedName>
        <fullName evidence="6">Tat pathway signal sequence</fullName>
    </recommendedName>
</protein>
<feature type="transmembrane region" description="Helical" evidence="3">
    <location>
        <begin position="43"/>
        <end position="67"/>
    </location>
</feature>
<dbReference type="Pfam" id="PF11807">
    <property type="entry name" value="UstYa"/>
    <property type="match status" value="1"/>
</dbReference>
<evidence type="ECO:0000313" key="5">
    <source>
        <dbReference type="Proteomes" id="UP000076584"/>
    </source>
</evidence>
<dbReference type="STRING" id="1573173.A0A166T9N8"/>
<evidence type="ECO:0008006" key="6">
    <source>
        <dbReference type="Google" id="ProtNLM"/>
    </source>
</evidence>
<dbReference type="InterPro" id="IPR021765">
    <property type="entry name" value="UstYa-like"/>
</dbReference>
<evidence type="ECO:0000256" key="1">
    <source>
        <dbReference type="ARBA" id="ARBA00004685"/>
    </source>
</evidence>
<gene>
    <name evidence="4" type="ORF">CI238_02455</name>
</gene>
<evidence type="ECO:0000256" key="2">
    <source>
        <dbReference type="ARBA" id="ARBA00035112"/>
    </source>
</evidence>
<sequence>MGLSSSHDNESGQHLLAEEYSLDKERNGGFKYYQRSPQIECRWIQSFATSFSLLLNLLLTALCVWFWRKSITTASPLPPWPNTLYSPAQGAVEYEIVTFNSDFAEDHSGTTKFYGASPEANKAWKTLMDPYTVQINGQEAKGISHPTSKISKNPDYYITNLDVYHQLHCLNDIRKFVSHYNSTEHLLDRLQTMHKFHCIDSIRQSLMCNADISLVHWYWAPNPGKHFPNATTTHICKKWTKIEDWAISHRLDEEKFDQRKFID</sequence>
<comment type="similarity">
    <text evidence="2">Belongs to the ustYa family.</text>
</comment>
<dbReference type="GO" id="GO:0043386">
    <property type="term" value="P:mycotoxin biosynthetic process"/>
    <property type="evidence" value="ECO:0007669"/>
    <property type="project" value="InterPro"/>
</dbReference>
<keyword evidence="3" id="KW-1133">Transmembrane helix</keyword>
<dbReference type="Proteomes" id="UP000076584">
    <property type="component" value="Unassembled WGS sequence"/>
</dbReference>
<dbReference type="AlphaFoldDB" id="A0A166T9N8"/>
<dbReference type="EMBL" id="LFIW01002399">
    <property type="protein sequence ID" value="KZL71750.1"/>
    <property type="molecule type" value="Genomic_DNA"/>
</dbReference>
<evidence type="ECO:0000256" key="3">
    <source>
        <dbReference type="SAM" id="Phobius"/>
    </source>
</evidence>
<proteinExistence type="inferred from homology"/>
<organism evidence="4 5">
    <name type="scientific">Colletotrichum incanum</name>
    <name type="common">Soybean anthracnose fungus</name>
    <dbReference type="NCBI Taxonomy" id="1573173"/>
    <lineage>
        <taxon>Eukaryota</taxon>
        <taxon>Fungi</taxon>
        <taxon>Dikarya</taxon>
        <taxon>Ascomycota</taxon>
        <taxon>Pezizomycotina</taxon>
        <taxon>Sordariomycetes</taxon>
        <taxon>Hypocreomycetidae</taxon>
        <taxon>Glomerellales</taxon>
        <taxon>Glomerellaceae</taxon>
        <taxon>Colletotrichum</taxon>
        <taxon>Colletotrichum spaethianum species complex</taxon>
    </lineage>
</organism>
<comment type="pathway">
    <text evidence="1">Mycotoxin biosynthesis.</text>
</comment>
<evidence type="ECO:0000313" key="4">
    <source>
        <dbReference type="EMBL" id="KZL71750.1"/>
    </source>
</evidence>
<dbReference type="PANTHER" id="PTHR33365:SF4">
    <property type="entry name" value="CYCLOCHLOROTINE BIOSYNTHESIS PROTEIN O"/>
    <property type="match status" value="1"/>
</dbReference>
<keyword evidence="3" id="KW-0472">Membrane</keyword>
<reference evidence="4 5" key="1">
    <citation type="submission" date="2015-06" db="EMBL/GenBank/DDBJ databases">
        <title>Survival trade-offs in plant roots during colonization by closely related pathogenic and mutualistic fungi.</title>
        <authorList>
            <person name="Hacquard S."/>
            <person name="Kracher B."/>
            <person name="Hiruma K."/>
            <person name="Weinman A."/>
            <person name="Muench P."/>
            <person name="Garrido Oter R."/>
            <person name="Ver Loren van Themaat E."/>
            <person name="Dallerey J.-F."/>
            <person name="Damm U."/>
            <person name="Henrissat B."/>
            <person name="Lespinet O."/>
            <person name="Thon M."/>
            <person name="Kemen E."/>
            <person name="McHardy A.C."/>
            <person name="Schulze-Lefert P."/>
            <person name="O'Connell R.J."/>
        </authorList>
    </citation>
    <scope>NUCLEOTIDE SEQUENCE [LARGE SCALE GENOMIC DNA]</scope>
    <source>
        <strain evidence="4 5">MAFF 238704</strain>
    </source>
</reference>